<dbReference type="SUPFAM" id="SSF53098">
    <property type="entry name" value="Ribonuclease H-like"/>
    <property type="match status" value="1"/>
</dbReference>
<reference evidence="1" key="1">
    <citation type="journal article" date="2021" name="Proc. Natl. Acad. Sci. U.S.A.">
        <title>A Catalog of Tens of Thousands of Viruses from Human Metagenomes Reveals Hidden Associations with Chronic Diseases.</title>
        <authorList>
            <person name="Tisza M.J."/>
            <person name="Buck C.B."/>
        </authorList>
    </citation>
    <scope>NUCLEOTIDE SEQUENCE</scope>
    <source>
        <strain evidence="1">CtLnO19</strain>
    </source>
</reference>
<dbReference type="EMBL" id="BK015301">
    <property type="protein sequence ID" value="DAE00216.1"/>
    <property type="molecule type" value="Genomic_DNA"/>
</dbReference>
<dbReference type="InterPro" id="IPR012337">
    <property type="entry name" value="RNaseH-like_sf"/>
</dbReference>
<dbReference type="Gene3D" id="3.30.420.10">
    <property type="entry name" value="Ribonuclease H-like superfamily/Ribonuclease H"/>
    <property type="match status" value="1"/>
</dbReference>
<organism evidence="1">
    <name type="scientific">Myoviridae sp. ctLnO19</name>
    <dbReference type="NCBI Taxonomy" id="2825085"/>
    <lineage>
        <taxon>Viruses</taxon>
        <taxon>Duplodnaviria</taxon>
        <taxon>Heunggongvirae</taxon>
        <taxon>Uroviricota</taxon>
        <taxon>Caudoviricetes</taxon>
    </lineage>
</organism>
<evidence type="ECO:0000313" key="1">
    <source>
        <dbReference type="EMBL" id="DAE00216.1"/>
    </source>
</evidence>
<dbReference type="GO" id="GO:0003676">
    <property type="term" value="F:nucleic acid binding"/>
    <property type="evidence" value="ECO:0007669"/>
    <property type="project" value="InterPro"/>
</dbReference>
<proteinExistence type="predicted"/>
<dbReference type="InterPro" id="IPR036397">
    <property type="entry name" value="RNaseH_sf"/>
</dbReference>
<protein>
    <submittedName>
        <fullName evidence="1">DNA polymerase</fullName>
    </submittedName>
</protein>
<name>A0A8S5P0R7_9CAUD</name>
<sequence length="585" mass="68254">MREKIGTQCRNVVYCKPPAGLDYDYHFVKYTDYYSDGTKENKVALKKDYEKTFWVCSKGNRNHKQKKERFPLEKLEEVKATRLEMVNKTKRALGIKFGTKMENGQDAVIHTGNKFSSDRDLLRGPYVFGMDLSSTAELKYKYNQQPLAQQTEQLADVAAFDVETNIRDKSRWEWIEMATLSIKDTCITVVDFHFIQEKFPRITKEEALEKLYKYDEIYLGNINRERNIKQEFYIVDNEWQVLETIFKRAHEIKPDFISAWNMDYDISRSLECCARFNKDPKDLFSDPIVPEEFKFFKYNPGKEAGLSKKGVFKSYANFEKWPQVHCPSSFVFADSMCFYYNSRKHLGKEPSYKLDYILEKEFPKKEYIRKLKFDETKHLAGTIEWHLAMQSQYPFEYIIYNKFDCIALEYLDEQTLDLCSSLPSAVATGDYQDYESEPKRLANEMHWFNLERGYAYGNGGQDNVIELDKELIGRDDWIITLRADLLVEPGMNLMEDAPCLFTNIHEDNGDIDVTSSYPSSNAAMNTSRETLSKELISIDGVDEIDRRQCGINFSGGFVNSVEIGTKLFALPEMSDVLKEFDQDMN</sequence>
<accession>A0A8S5P0R7</accession>